<proteinExistence type="predicted"/>
<protein>
    <submittedName>
        <fullName evidence="1">Uncharacterized protein</fullName>
    </submittedName>
</protein>
<sequence length="34" mass="3816">MACCALSTAKVLRRYGNNYTTNELIAEINRRVNG</sequence>
<accession>A0A8S5VGC2</accession>
<organism evidence="1">
    <name type="scientific">Podoviridae sp. ct6BA50</name>
    <dbReference type="NCBI Taxonomy" id="2825221"/>
    <lineage>
        <taxon>Viruses</taxon>
        <taxon>Duplodnaviria</taxon>
        <taxon>Heunggongvirae</taxon>
        <taxon>Uroviricota</taxon>
        <taxon>Caudoviricetes</taxon>
    </lineage>
</organism>
<reference evidence="1" key="1">
    <citation type="journal article" date="2021" name="Proc. Natl. Acad. Sci. U.S.A.">
        <title>A Catalog of Tens of Thousands of Viruses from Human Metagenomes Reveals Hidden Associations with Chronic Diseases.</title>
        <authorList>
            <person name="Tisza M.J."/>
            <person name="Buck C.B."/>
        </authorList>
    </citation>
    <scope>NUCLEOTIDE SEQUENCE</scope>
    <source>
        <strain evidence="1">Ct6BA50</strain>
    </source>
</reference>
<evidence type="ECO:0000313" key="1">
    <source>
        <dbReference type="EMBL" id="DAG05720.1"/>
    </source>
</evidence>
<dbReference type="EMBL" id="BK016263">
    <property type="protein sequence ID" value="DAG05720.1"/>
    <property type="molecule type" value="Genomic_DNA"/>
</dbReference>
<name>A0A8S5VGC2_9CAUD</name>